<dbReference type="Pfam" id="PF23152">
    <property type="entry name" value="GDH_2nd"/>
    <property type="match status" value="1"/>
</dbReference>
<dbReference type="InterPro" id="IPR055480">
    <property type="entry name" value="NAD-GDH_N"/>
</dbReference>
<proteinExistence type="predicted"/>
<dbReference type="OrthoDB" id="184415at2759"/>
<evidence type="ECO:0000313" key="3">
    <source>
        <dbReference type="EMBL" id="PJF18302.1"/>
    </source>
</evidence>
<name>A0A2H9TKN8_9FUNG</name>
<dbReference type="Pfam" id="PF23147">
    <property type="entry name" value="GDH2_N"/>
    <property type="match status" value="1"/>
</dbReference>
<sequence length="252" mass="28429">MSVLQLPSPSVAPGDFAASSGDGYADNTFEGKASQMDEVVKYIAEKGFIPDALIEPEVVWFYCNLGIDNMYFSVESVDVIANHIMALYAAKMTSYLQNASSLDVSLEQERENDAVYIHSSKPGVSTLSGPQYEQRIDERYLDTSTREDSFRLETYRSSGCVASNFKTQLRCYFVARCNFVEPNPGPEDERNIHKVSDRTFLSKATDNTLEIYQRVMNAVLERTGPVIEMHEVENSRSKRLVIGYRYTSQILC</sequence>
<dbReference type="STRING" id="1246581.A0A2H9TKN8"/>
<evidence type="ECO:0000259" key="1">
    <source>
        <dbReference type="Pfam" id="PF23147"/>
    </source>
</evidence>
<dbReference type="InterPro" id="IPR056365">
    <property type="entry name" value="NAD-GDH_2nd"/>
</dbReference>
<reference evidence="3 4" key="1">
    <citation type="submission" date="2016-10" db="EMBL/GenBank/DDBJ databases">
        <title>The genome of Paramicrosporidium saccamoebae is the missing link in understanding Cryptomycota and Microsporidia evolution.</title>
        <authorList>
            <person name="Quandt C.A."/>
            <person name="Beaudet D."/>
            <person name="Corsaro D."/>
            <person name="Michel R."/>
            <person name="Corradi N."/>
            <person name="James T."/>
        </authorList>
    </citation>
    <scope>NUCLEOTIDE SEQUENCE [LARGE SCALE GENOMIC DNA]</scope>
    <source>
        <strain evidence="3 4">KSL3</strain>
    </source>
</reference>
<feature type="domain" description="NAD-dependent glutamate dehydrogenase N-terminal" evidence="1">
    <location>
        <begin position="29"/>
        <end position="92"/>
    </location>
</feature>
<protein>
    <submittedName>
        <fullName evidence="3">Uncharacterized protein</fullName>
    </submittedName>
</protein>
<evidence type="ECO:0000313" key="4">
    <source>
        <dbReference type="Proteomes" id="UP000240830"/>
    </source>
</evidence>
<comment type="caution">
    <text evidence="3">The sequence shown here is derived from an EMBL/GenBank/DDBJ whole genome shotgun (WGS) entry which is preliminary data.</text>
</comment>
<dbReference type="EMBL" id="MTSL01000131">
    <property type="protein sequence ID" value="PJF18302.1"/>
    <property type="molecule type" value="Genomic_DNA"/>
</dbReference>
<evidence type="ECO:0000259" key="2">
    <source>
        <dbReference type="Pfam" id="PF23152"/>
    </source>
</evidence>
<accession>A0A2H9TKN8</accession>
<dbReference type="AlphaFoldDB" id="A0A2H9TKN8"/>
<organism evidence="3 4">
    <name type="scientific">Paramicrosporidium saccamoebae</name>
    <dbReference type="NCBI Taxonomy" id="1246581"/>
    <lineage>
        <taxon>Eukaryota</taxon>
        <taxon>Fungi</taxon>
        <taxon>Fungi incertae sedis</taxon>
        <taxon>Cryptomycota</taxon>
        <taxon>Cryptomycota incertae sedis</taxon>
        <taxon>Paramicrosporidium</taxon>
    </lineage>
</organism>
<dbReference type="Proteomes" id="UP000240830">
    <property type="component" value="Unassembled WGS sequence"/>
</dbReference>
<keyword evidence="4" id="KW-1185">Reference proteome</keyword>
<feature type="domain" description="NAD-specific glutamate dehydrogenase second" evidence="2">
    <location>
        <begin position="105"/>
        <end position="248"/>
    </location>
</feature>
<gene>
    <name evidence="3" type="ORF">PSACC_01885</name>
</gene>